<sequence>MTHKLRTRLSATLLTGAATVALACAGTATAQADVGQPTTSNYVVFTVLDPGAVKPATAVFEGGLFVIPPTMAASDLQLTLLCDDGVPYPLTFTRYDNDLSFRADLPLRLVGHTCTLTSFPKNGQTVLFSTPHPDGDKGAHVTNVNGQLVTVVPPRRGGQY</sequence>
<dbReference type="EMBL" id="BMGP01000008">
    <property type="protein sequence ID" value="GGF40772.1"/>
    <property type="molecule type" value="Genomic_DNA"/>
</dbReference>
<reference evidence="2 3" key="1">
    <citation type="journal article" date="2014" name="Int. J. Syst. Evol. Microbiol.">
        <title>Complete genome sequence of Corynebacterium casei LMG S-19264T (=DSM 44701T), isolated from a smear-ripened cheese.</title>
        <authorList>
            <consortium name="US DOE Joint Genome Institute (JGI-PGF)"/>
            <person name="Walter F."/>
            <person name="Albersmeier A."/>
            <person name="Kalinowski J."/>
            <person name="Ruckert C."/>
        </authorList>
    </citation>
    <scope>NUCLEOTIDE SEQUENCE [LARGE SCALE GENOMIC DNA]</scope>
    <source>
        <strain evidence="2 3">CGMCC 1.12976</strain>
    </source>
</reference>
<keyword evidence="1" id="KW-0732">Signal</keyword>
<proteinExistence type="predicted"/>
<name>A0A917F0Q8_9MICO</name>
<organism evidence="2 3">
    <name type="scientific">Subtercola lobariae</name>
    <dbReference type="NCBI Taxonomy" id="1588641"/>
    <lineage>
        <taxon>Bacteria</taxon>
        <taxon>Bacillati</taxon>
        <taxon>Actinomycetota</taxon>
        <taxon>Actinomycetes</taxon>
        <taxon>Micrococcales</taxon>
        <taxon>Microbacteriaceae</taxon>
        <taxon>Subtercola</taxon>
    </lineage>
</organism>
<protein>
    <submittedName>
        <fullName evidence="2">Uncharacterized protein</fullName>
    </submittedName>
</protein>
<comment type="caution">
    <text evidence="2">The sequence shown here is derived from an EMBL/GenBank/DDBJ whole genome shotgun (WGS) entry which is preliminary data.</text>
</comment>
<evidence type="ECO:0000256" key="1">
    <source>
        <dbReference type="SAM" id="SignalP"/>
    </source>
</evidence>
<keyword evidence="3" id="KW-1185">Reference proteome</keyword>
<dbReference type="PROSITE" id="PS51257">
    <property type="entry name" value="PROKAR_LIPOPROTEIN"/>
    <property type="match status" value="1"/>
</dbReference>
<evidence type="ECO:0000313" key="3">
    <source>
        <dbReference type="Proteomes" id="UP000598775"/>
    </source>
</evidence>
<feature type="chain" id="PRO_5037273477" evidence="1">
    <location>
        <begin position="33"/>
        <end position="160"/>
    </location>
</feature>
<accession>A0A917F0Q8</accession>
<feature type="signal peptide" evidence="1">
    <location>
        <begin position="1"/>
        <end position="32"/>
    </location>
</feature>
<dbReference type="Proteomes" id="UP000598775">
    <property type="component" value="Unassembled WGS sequence"/>
</dbReference>
<evidence type="ECO:0000313" key="2">
    <source>
        <dbReference type="EMBL" id="GGF40772.1"/>
    </source>
</evidence>
<dbReference type="RefSeq" id="WP_188681080.1">
    <property type="nucleotide sequence ID" value="NZ_BMGP01000008.1"/>
</dbReference>
<gene>
    <name evidence="2" type="ORF">GCM10011399_36930</name>
</gene>
<dbReference type="AlphaFoldDB" id="A0A917F0Q8"/>